<protein>
    <submittedName>
        <fullName evidence="2">Uncharacterized protein</fullName>
    </submittedName>
</protein>
<gene>
    <name evidence="2" type="ORF">FG87_01660</name>
</gene>
<keyword evidence="3" id="KW-1185">Reference proteome</keyword>
<reference evidence="2 3" key="1">
    <citation type="journal article" date="2014" name="Int. J. Syst. Evol. Microbiol.">
        <title>Nocardia vulneris sp. nov., isolated from wounds of human patients in North America.</title>
        <authorList>
            <person name="Lasker B.A."/>
            <person name="Bell M."/>
            <person name="Klenk H.P."/>
            <person name="Sproer C."/>
            <person name="Schumann C."/>
            <person name="Schumann P."/>
            <person name="Brown J.M."/>
        </authorList>
    </citation>
    <scope>NUCLEOTIDE SEQUENCE [LARGE SCALE GENOMIC DNA]</scope>
    <source>
        <strain evidence="2 3">W9851</strain>
    </source>
</reference>
<evidence type="ECO:0000313" key="3">
    <source>
        <dbReference type="Proteomes" id="UP000031364"/>
    </source>
</evidence>
<dbReference type="EMBL" id="JNFP01000001">
    <property type="protein sequence ID" value="KIA66835.1"/>
    <property type="molecule type" value="Genomic_DNA"/>
</dbReference>
<feature type="region of interest" description="Disordered" evidence="1">
    <location>
        <begin position="1"/>
        <end position="28"/>
    </location>
</feature>
<evidence type="ECO:0000313" key="2">
    <source>
        <dbReference type="EMBL" id="KIA66835.1"/>
    </source>
</evidence>
<comment type="caution">
    <text evidence="2">The sequence shown here is derived from an EMBL/GenBank/DDBJ whole genome shotgun (WGS) entry which is preliminary data.</text>
</comment>
<evidence type="ECO:0000256" key="1">
    <source>
        <dbReference type="SAM" id="MobiDB-lite"/>
    </source>
</evidence>
<dbReference type="Proteomes" id="UP000031364">
    <property type="component" value="Unassembled WGS sequence"/>
</dbReference>
<dbReference type="RefSeq" id="WP_043663550.1">
    <property type="nucleotide sequence ID" value="NZ_BDCI01000004.1"/>
</dbReference>
<sequence>MVTTPRRAAMAKARLSRRPSRLGLPAGSTPVPEYTDYDGGLPGLLARLWAECTRSTEHAAALELLLTLGGRVPAAVRLRALAPVEEAAVAALSGRSWRSAADGDRDADDDRAMVFLGEIGLTTDARIVIRTPSDPPLSSEHDLIDGVRRIPWTAAAVTHHQRVLAEIDTRRRDSIRDCRQWLTGLGGRGRDESLDELTEAALRTAPFILYEGPHRYSNFREPNNLTGKSLWPGHPDCVLSSLRGLPLDLWSDSQVVLVVCLLLLVRSAGPARIEEANGTQLSIDHVADLLAEIRLRYNLLRRGPAIAAPASKSVSALLGLADALRARRAELTSAVQLYREIHGALVHKTERVAGPVAEPCEGIDRRLSARLTELLPVSGRSLAELSAAVAAHPDWLAARHGEFGSGLESLVYETVSAAVREFGADFAMSRGLRSLPRLVAALRGADWAEIVRWEIADYFCCVVPDPAARAHFGGSPVRLADIAWSMAARMQYNSWHFLAGNLPGTPVVRARDHFFPPRIPDISHFSDLHHHGHIAGHVRFTIRSPQPVRVLDRVFHGFVDLRLLRCLGPAFDEQELLAAQRVSAFIARATEQAAALVANGRQLEVAAFDTAWHWATIAGSAPEPDIEPVGAPVTLHEGHRL</sequence>
<accession>A0ABR4ZPM5</accession>
<name>A0ABR4ZPM5_9NOCA</name>
<organism evidence="2 3">
    <name type="scientific">Nocardia vulneris</name>
    <dbReference type="NCBI Taxonomy" id="1141657"/>
    <lineage>
        <taxon>Bacteria</taxon>
        <taxon>Bacillati</taxon>
        <taxon>Actinomycetota</taxon>
        <taxon>Actinomycetes</taxon>
        <taxon>Mycobacteriales</taxon>
        <taxon>Nocardiaceae</taxon>
        <taxon>Nocardia</taxon>
    </lineage>
</organism>
<proteinExistence type="predicted"/>